<dbReference type="AlphaFoldDB" id="A0A117QVT0"/>
<dbReference type="RefSeq" id="WP_079072876.1">
    <property type="nucleotide sequence ID" value="NZ_KQ948695.1"/>
</dbReference>
<reference evidence="2 3" key="1">
    <citation type="submission" date="2015-10" db="EMBL/GenBank/DDBJ databases">
        <title>Draft genome sequence of Streptomyces canus DSM 40017, type strain for the species Streptomyces canus.</title>
        <authorList>
            <person name="Ruckert C."/>
            <person name="Winkler A."/>
            <person name="Kalinowski J."/>
            <person name="Kampfer P."/>
            <person name="Glaeser S."/>
        </authorList>
    </citation>
    <scope>NUCLEOTIDE SEQUENCE [LARGE SCALE GENOMIC DNA]</scope>
    <source>
        <strain evidence="2 3">DSM 40017</strain>
    </source>
</reference>
<dbReference type="InterPro" id="IPR036086">
    <property type="entry name" value="ParB/Sulfiredoxin_sf"/>
</dbReference>
<proteinExistence type="predicted"/>
<sequence>MTDLAGSAQRMPVGPGSERVAIAALVPADSPRSGNVDLAHARSLMEVRELPPILVCRRTMRVIDGMHRLTAATLAGRTDIDVRYFDGDEKEAFVQAVQANLHQGRRLNQQERAAAARRIVAAYPQWSNRAIAHAAGLSTKTVAAIRRRSTGDEAQLNTRVGRDGRARPVDPSVGRERAAAHLREHPDASLRQIAAAAGVSVGTARDVRTRVERGEDPVGRRAERVQPVTLTAVERNERLRAPAPRHPVAAVAPVKDPLAVLARDPSLRFSEAGRQLLRLLDNRALLDTGGAALLASVPPHNRAALTAAVHQHIDTWLAFLSVLDRAG</sequence>
<feature type="domain" description="ParB-like N-terminal" evidence="1">
    <location>
        <begin position="18"/>
        <end position="101"/>
    </location>
</feature>
<name>A0A117QVT0_9ACTN</name>
<accession>A0A117QVT0</accession>
<dbReference type="SMART" id="SM00470">
    <property type="entry name" value="ParB"/>
    <property type="match status" value="1"/>
</dbReference>
<dbReference type="EMBL" id="LMWU01000088">
    <property type="protein sequence ID" value="KUN53003.1"/>
    <property type="molecule type" value="Genomic_DNA"/>
</dbReference>
<evidence type="ECO:0000313" key="3">
    <source>
        <dbReference type="Proteomes" id="UP000053669"/>
    </source>
</evidence>
<evidence type="ECO:0000313" key="2">
    <source>
        <dbReference type="EMBL" id="KUN53003.1"/>
    </source>
</evidence>
<dbReference type="Gene3D" id="3.90.1530.10">
    <property type="entry name" value="Conserved hypothetical protein from pyrococcus furiosus pfu- 392566-001, ParB domain"/>
    <property type="match status" value="1"/>
</dbReference>
<dbReference type="SUPFAM" id="SSF110849">
    <property type="entry name" value="ParB/Sulfiredoxin"/>
    <property type="match status" value="1"/>
</dbReference>
<comment type="caution">
    <text evidence="2">The sequence shown here is derived from an EMBL/GenBank/DDBJ whole genome shotgun (WGS) entry which is preliminary data.</text>
</comment>
<organism evidence="2 3">
    <name type="scientific">Streptomyces canus</name>
    <dbReference type="NCBI Taxonomy" id="58343"/>
    <lineage>
        <taxon>Bacteria</taxon>
        <taxon>Bacillati</taxon>
        <taxon>Actinomycetota</taxon>
        <taxon>Actinomycetes</taxon>
        <taxon>Kitasatosporales</taxon>
        <taxon>Streptomycetaceae</taxon>
        <taxon>Streptomyces</taxon>
        <taxon>Streptomyces aurantiacus group</taxon>
    </lineage>
</organism>
<dbReference type="InterPro" id="IPR003115">
    <property type="entry name" value="ParB_N"/>
</dbReference>
<protein>
    <recommendedName>
        <fullName evidence="1">ParB-like N-terminal domain-containing protein</fullName>
    </recommendedName>
</protein>
<dbReference type="STRING" id="58343.AQJ46_50580"/>
<gene>
    <name evidence="2" type="ORF">AQJ46_50580</name>
</gene>
<dbReference type="Proteomes" id="UP000053669">
    <property type="component" value="Unassembled WGS sequence"/>
</dbReference>
<evidence type="ECO:0000259" key="1">
    <source>
        <dbReference type="SMART" id="SM00470"/>
    </source>
</evidence>